<dbReference type="Proteomes" id="UP000199118">
    <property type="component" value="Unassembled WGS sequence"/>
</dbReference>
<comment type="subcellular location">
    <subcellularLocation>
        <location evidence="2 12">Cell inner membrane</location>
        <topology evidence="2 12">Single-pass membrane protein</topology>
    </subcellularLocation>
</comment>
<dbReference type="Pfam" id="PF04995">
    <property type="entry name" value="CcmD"/>
    <property type="match status" value="1"/>
</dbReference>
<keyword evidence="6 12" id="KW-1003">Cell membrane</keyword>
<feature type="region of interest" description="Disordered" evidence="13">
    <location>
        <begin position="45"/>
        <end position="64"/>
    </location>
</feature>
<dbReference type="GO" id="GO:0005886">
    <property type="term" value="C:plasma membrane"/>
    <property type="evidence" value="ECO:0007669"/>
    <property type="project" value="UniProtKB-SubCell"/>
</dbReference>
<dbReference type="EMBL" id="FNMZ01000003">
    <property type="protein sequence ID" value="SDX14135.1"/>
    <property type="molecule type" value="Genomic_DNA"/>
</dbReference>
<keyword evidence="8 12" id="KW-0812">Transmembrane</keyword>
<evidence type="ECO:0000256" key="10">
    <source>
        <dbReference type="ARBA" id="ARBA00022989"/>
    </source>
</evidence>
<keyword evidence="15" id="KW-1185">Reference proteome</keyword>
<evidence type="ECO:0000313" key="14">
    <source>
        <dbReference type="EMBL" id="SDX14135.1"/>
    </source>
</evidence>
<keyword evidence="10 12" id="KW-1133">Transmembrane helix</keyword>
<evidence type="ECO:0000256" key="7">
    <source>
        <dbReference type="ARBA" id="ARBA00022519"/>
    </source>
</evidence>
<evidence type="ECO:0000256" key="8">
    <source>
        <dbReference type="ARBA" id="ARBA00022692"/>
    </source>
</evidence>
<accession>A0A1H2Z9Z2</accession>
<dbReference type="NCBIfam" id="TIGR03141">
    <property type="entry name" value="cytochro_ccmD"/>
    <property type="match status" value="1"/>
</dbReference>
<evidence type="ECO:0000256" key="11">
    <source>
        <dbReference type="ARBA" id="ARBA00023136"/>
    </source>
</evidence>
<keyword evidence="9 12" id="KW-0201">Cytochrome c-type biogenesis</keyword>
<feature type="transmembrane region" description="Helical" evidence="12">
    <location>
        <begin position="12"/>
        <end position="30"/>
    </location>
</feature>
<evidence type="ECO:0000256" key="3">
    <source>
        <dbReference type="ARBA" id="ARBA00008741"/>
    </source>
</evidence>
<evidence type="ECO:0000313" key="15">
    <source>
        <dbReference type="Proteomes" id="UP000199118"/>
    </source>
</evidence>
<name>A0A1H2Z9Z2_9RHOB</name>
<protein>
    <recommendedName>
        <fullName evidence="4 12">Heme exporter protein D</fullName>
    </recommendedName>
</protein>
<evidence type="ECO:0000256" key="2">
    <source>
        <dbReference type="ARBA" id="ARBA00004377"/>
    </source>
</evidence>
<dbReference type="GO" id="GO:0015886">
    <property type="term" value="P:heme transport"/>
    <property type="evidence" value="ECO:0007669"/>
    <property type="project" value="InterPro"/>
</dbReference>
<sequence>MPDLGDYAAYVLVSYAAALVVLGAVILWSLRAAARAKAELERLESRHGRRRSVAPVSHPEEPPR</sequence>
<keyword evidence="11 12" id="KW-0472">Membrane</keyword>
<keyword evidence="7 12" id="KW-0997">Cell inner membrane</keyword>
<evidence type="ECO:0000256" key="4">
    <source>
        <dbReference type="ARBA" id="ARBA00016461"/>
    </source>
</evidence>
<proteinExistence type="inferred from homology"/>
<organism evidence="14 15">
    <name type="scientific">Albimonas donghaensis</name>
    <dbReference type="NCBI Taxonomy" id="356660"/>
    <lineage>
        <taxon>Bacteria</taxon>
        <taxon>Pseudomonadati</taxon>
        <taxon>Pseudomonadota</taxon>
        <taxon>Alphaproteobacteria</taxon>
        <taxon>Rhodobacterales</taxon>
        <taxon>Paracoccaceae</taxon>
        <taxon>Albimonas</taxon>
    </lineage>
</organism>
<evidence type="ECO:0000256" key="1">
    <source>
        <dbReference type="ARBA" id="ARBA00002442"/>
    </source>
</evidence>
<dbReference type="AlphaFoldDB" id="A0A1H2Z9Z2"/>
<dbReference type="GO" id="GO:0017004">
    <property type="term" value="P:cytochrome complex assembly"/>
    <property type="evidence" value="ECO:0007669"/>
    <property type="project" value="UniProtKB-KW"/>
</dbReference>
<comment type="function">
    <text evidence="1 12">Required for the export of heme to the periplasm for the biogenesis of c-type cytochromes.</text>
</comment>
<evidence type="ECO:0000256" key="12">
    <source>
        <dbReference type="RuleBase" id="RU363101"/>
    </source>
</evidence>
<keyword evidence="5 12" id="KW-0813">Transport</keyword>
<dbReference type="InterPro" id="IPR007078">
    <property type="entry name" value="Haem_export_protD_CcmD"/>
</dbReference>
<evidence type="ECO:0000256" key="13">
    <source>
        <dbReference type="SAM" id="MobiDB-lite"/>
    </source>
</evidence>
<reference evidence="14 15" key="1">
    <citation type="submission" date="2016-10" db="EMBL/GenBank/DDBJ databases">
        <authorList>
            <person name="de Groot N.N."/>
        </authorList>
    </citation>
    <scope>NUCLEOTIDE SEQUENCE [LARGE SCALE GENOMIC DNA]</scope>
    <source>
        <strain evidence="14 15">DSM 17890</strain>
    </source>
</reference>
<evidence type="ECO:0000256" key="9">
    <source>
        <dbReference type="ARBA" id="ARBA00022748"/>
    </source>
</evidence>
<comment type="similarity">
    <text evidence="3 12">Belongs to the CcmD/CycX/HelD family.</text>
</comment>
<dbReference type="STRING" id="356660.SAMN05444336_103421"/>
<dbReference type="RefSeq" id="WP_092681843.1">
    <property type="nucleotide sequence ID" value="NZ_FNMZ01000003.1"/>
</dbReference>
<evidence type="ECO:0000256" key="6">
    <source>
        <dbReference type="ARBA" id="ARBA00022475"/>
    </source>
</evidence>
<evidence type="ECO:0000256" key="5">
    <source>
        <dbReference type="ARBA" id="ARBA00022448"/>
    </source>
</evidence>
<gene>
    <name evidence="14" type="ORF">SAMN05444336_103421</name>
</gene>